<dbReference type="EMBL" id="UINC01162579">
    <property type="protein sequence ID" value="SVD62404.1"/>
    <property type="molecule type" value="Genomic_DNA"/>
</dbReference>
<sequence length="73" mass="8369">MNLNYDIACELQGAFVGMMTKYGKSKNKDLWPELYLTYDPEDPVQGEFLDEVDEIVVNMAQCETIRDAVETMV</sequence>
<feature type="non-terminal residue" evidence="1">
    <location>
        <position position="73"/>
    </location>
</feature>
<organism evidence="1">
    <name type="scientific">marine metagenome</name>
    <dbReference type="NCBI Taxonomy" id="408172"/>
    <lineage>
        <taxon>unclassified sequences</taxon>
        <taxon>metagenomes</taxon>
        <taxon>ecological metagenomes</taxon>
    </lineage>
</organism>
<dbReference type="AlphaFoldDB" id="A0A382WUU8"/>
<proteinExistence type="predicted"/>
<protein>
    <submittedName>
        <fullName evidence="1">Uncharacterized protein</fullName>
    </submittedName>
</protein>
<gene>
    <name evidence="1" type="ORF">METZ01_LOCUS415258</name>
</gene>
<accession>A0A382WUU8</accession>
<evidence type="ECO:0000313" key="1">
    <source>
        <dbReference type="EMBL" id="SVD62404.1"/>
    </source>
</evidence>
<name>A0A382WUU8_9ZZZZ</name>
<reference evidence="1" key="1">
    <citation type="submission" date="2018-05" db="EMBL/GenBank/DDBJ databases">
        <authorList>
            <person name="Lanie J.A."/>
            <person name="Ng W.-L."/>
            <person name="Kazmierczak K.M."/>
            <person name="Andrzejewski T.M."/>
            <person name="Davidsen T.M."/>
            <person name="Wayne K.J."/>
            <person name="Tettelin H."/>
            <person name="Glass J.I."/>
            <person name="Rusch D."/>
            <person name="Podicherti R."/>
            <person name="Tsui H.-C.T."/>
            <person name="Winkler M.E."/>
        </authorList>
    </citation>
    <scope>NUCLEOTIDE SEQUENCE</scope>
</reference>